<dbReference type="SUPFAM" id="SSF161098">
    <property type="entry name" value="MetI-like"/>
    <property type="match status" value="1"/>
</dbReference>
<reference evidence="9 10" key="1">
    <citation type="submission" date="2017-08" db="EMBL/GenBank/DDBJ databases">
        <authorList>
            <person name="de Groot N.N."/>
        </authorList>
    </citation>
    <scope>NUCLEOTIDE SEQUENCE [LARGE SCALE GENOMIC DNA]</scope>
    <source>
        <strain evidence="9 10">USBA 352</strain>
    </source>
</reference>
<evidence type="ECO:0000256" key="2">
    <source>
        <dbReference type="ARBA" id="ARBA00022448"/>
    </source>
</evidence>
<evidence type="ECO:0000313" key="10">
    <source>
        <dbReference type="Proteomes" id="UP000219331"/>
    </source>
</evidence>
<dbReference type="InterPro" id="IPR000515">
    <property type="entry name" value="MetI-like"/>
</dbReference>
<dbReference type="Pfam" id="PF00528">
    <property type="entry name" value="BPD_transp_1"/>
    <property type="match status" value="1"/>
</dbReference>
<comment type="similarity">
    <text evidence="7">Belongs to the binding-protein-dependent transport system permease family.</text>
</comment>
<keyword evidence="6 7" id="KW-0472">Membrane</keyword>
<dbReference type="RefSeq" id="WP_097175459.1">
    <property type="nucleotide sequence ID" value="NZ_OBML01000008.1"/>
</dbReference>
<evidence type="ECO:0000256" key="7">
    <source>
        <dbReference type="RuleBase" id="RU363032"/>
    </source>
</evidence>
<feature type="transmembrane region" description="Helical" evidence="7">
    <location>
        <begin position="69"/>
        <end position="93"/>
    </location>
</feature>
<dbReference type="Gene3D" id="1.10.3720.10">
    <property type="entry name" value="MetI-like"/>
    <property type="match status" value="1"/>
</dbReference>
<keyword evidence="5 7" id="KW-1133">Transmembrane helix</keyword>
<evidence type="ECO:0000313" key="9">
    <source>
        <dbReference type="EMBL" id="SOC14879.1"/>
    </source>
</evidence>
<comment type="subcellular location">
    <subcellularLocation>
        <location evidence="1 7">Cell membrane</location>
        <topology evidence="1 7">Multi-pass membrane protein</topology>
    </subcellularLocation>
</comment>
<organism evidence="9 10">
    <name type="scientific">Stappia indica</name>
    <dbReference type="NCBI Taxonomy" id="538381"/>
    <lineage>
        <taxon>Bacteria</taxon>
        <taxon>Pseudomonadati</taxon>
        <taxon>Pseudomonadota</taxon>
        <taxon>Alphaproteobacteria</taxon>
        <taxon>Hyphomicrobiales</taxon>
        <taxon>Stappiaceae</taxon>
        <taxon>Stappia</taxon>
    </lineage>
</organism>
<evidence type="ECO:0000259" key="8">
    <source>
        <dbReference type="PROSITE" id="PS50928"/>
    </source>
</evidence>
<sequence length="274" mass="29997">MIRKFVGRTVSTALLLLGAAAILLPFVWMLSLSVKPRDEIFSTEIALLPSRLEWRNFVVALTSTDVPLFLWNGLVVVLGILVFQLVFAVPCAYALAQRTFRARALVFGLVLAGLLVPFHVTAIPIFLGFAQAGILNTYWALILPFIPTAFGIFLFRQAISQLPTELFEAARVDGLSETAIVWRITFPLVLPAATAFAIFSVTAHWNDLFWPLIATTDPQLATPPRGILYFRDEESGDDVGPLMAAALIITAPLVIAFLLAQRKFTQGLAASGLK</sequence>
<feature type="domain" description="ABC transmembrane type-1" evidence="8">
    <location>
        <begin position="70"/>
        <end position="260"/>
    </location>
</feature>
<gene>
    <name evidence="9" type="ORF">SAMN05421512_10821</name>
</gene>
<dbReference type="InterPro" id="IPR035906">
    <property type="entry name" value="MetI-like_sf"/>
</dbReference>
<protein>
    <submittedName>
        <fullName evidence="9">Carbohydrate ABC transporter membrane protein 2, CUT1 family</fullName>
    </submittedName>
</protein>
<feature type="transmembrane region" description="Helical" evidence="7">
    <location>
        <begin position="12"/>
        <end position="31"/>
    </location>
</feature>
<name>A0A285T5W8_9HYPH</name>
<keyword evidence="10" id="KW-1185">Reference proteome</keyword>
<dbReference type="GO" id="GO:0005886">
    <property type="term" value="C:plasma membrane"/>
    <property type="evidence" value="ECO:0007669"/>
    <property type="project" value="UniProtKB-SubCell"/>
</dbReference>
<dbReference type="PANTHER" id="PTHR43744:SF3">
    <property type="entry name" value="LACTOSE TRANSPORT SYSTEM PERMEASE PROTEIN LACG"/>
    <property type="match status" value="1"/>
</dbReference>
<feature type="transmembrane region" description="Helical" evidence="7">
    <location>
        <begin position="138"/>
        <end position="159"/>
    </location>
</feature>
<keyword evidence="2 7" id="KW-0813">Transport</keyword>
<accession>A0A285T5W8</accession>
<evidence type="ECO:0000256" key="6">
    <source>
        <dbReference type="ARBA" id="ARBA00023136"/>
    </source>
</evidence>
<dbReference type="PROSITE" id="PS50928">
    <property type="entry name" value="ABC_TM1"/>
    <property type="match status" value="1"/>
</dbReference>
<feature type="transmembrane region" description="Helical" evidence="7">
    <location>
        <begin position="105"/>
        <end position="126"/>
    </location>
</feature>
<evidence type="ECO:0000256" key="5">
    <source>
        <dbReference type="ARBA" id="ARBA00022989"/>
    </source>
</evidence>
<dbReference type="STRING" id="538381.GCA_001696535_02865"/>
<keyword evidence="3" id="KW-1003">Cell membrane</keyword>
<dbReference type="GO" id="GO:0055085">
    <property type="term" value="P:transmembrane transport"/>
    <property type="evidence" value="ECO:0007669"/>
    <property type="project" value="InterPro"/>
</dbReference>
<dbReference type="OrthoDB" id="9815445at2"/>
<evidence type="ECO:0000256" key="3">
    <source>
        <dbReference type="ARBA" id="ARBA00022475"/>
    </source>
</evidence>
<proteinExistence type="inferred from homology"/>
<evidence type="ECO:0000256" key="1">
    <source>
        <dbReference type="ARBA" id="ARBA00004651"/>
    </source>
</evidence>
<dbReference type="AlphaFoldDB" id="A0A285T5W8"/>
<feature type="transmembrane region" description="Helical" evidence="7">
    <location>
        <begin position="239"/>
        <end position="260"/>
    </location>
</feature>
<feature type="transmembrane region" description="Helical" evidence="7">
    <location>
        <begin position="180"/>
        <end position="201"/>
    </location>
</feature>
<dbReference type="CDD" id="cd06261">
    <property type="entry name" value="TM_PBP2"/>
    <property type="match status" value="1"/>
</dbReference>
<keyword evidence="4 7" id="KW-0812">Transmembrane</keyword>
<dbReference type="PANTHER" id="PTHR43744">
    <property type="entry name" value="ABC TRANSPORTER PERMEASE PROTEIN MG189-RELATED-RELATED"/>
    <property type="match status" value="1"/>
</dbReference>
<dbReference type="EMBL" id="OBML01000008">
    <property type="protein sequence ID" value="SOC14879.1"/>
    <property type="molecule type" value="Genomic_DNA"/>
</dbReference>
<evidence type="ECO:0000256" key="4">
    <source>
        <dbReference type="ARBA" id="ARBA00022692"/>
    </source>
</evidence>
<dbReference type="Proteomes" id="UP000219331">
    <property type="component" value="Unassembled WGS sequence"/>
</dbReference>